<evidence type="ECO:0000313" key="2">
    <source>
        <dbReference type="EMBL" id="KAL2649462.1"/>
    </source>
</evidence>
<evidence type="ECO:0000256" key="1">
    <source>
        <dbReference type="SAM" id="MobiDB-lite"/>
    </source>
</evidence>
<dbReference type="AlphaFoldDB" id="A0ABD1ZEG0"/>
<evidence type="ECO:0000313" key="3">
    <source>
        <dbReference type="Proteomes" id="UP001605036"/>
    </source>
</evidence>
<dbReference type="Proteomes" id="UP001605036">
    <property type="component" value="Unassembled WGS sequence"/>
</dbReference>
<feature type="region of interest" description="Disordered" evidence="1">
    <location>
        <begin position="31"/>
        <end position="80"/>
    </location>
</feature>
<accession>A0ABD1ZEG0</accession>
<reference evidence="2 3" key="1">
    <citation type="submission" date="2024-09" db="EMBL/GenBank/DDBJ databases">
        <title>Chromosome-scale assembly of Riccia fluitans.</title>
        <authorList>
            <person name="Paukszto L."/>
            <person name="Sawicki J."/>
            <person name="Karawczyk K."/>
            <person name="Piernik-Szablinska J."/>
            <person name="Szczecinska M."/>
            <person name="Mazdziarz M."/>
        </authorList>
    </citation>
    <scope>NUCLEOTIDE SEQUENCE [LARGE SCALE GENOMIC DNA]</scope>
    <source>
        <strain evidence="2">Rf_01</strain>
        <tissue evidence="2">Aerial parts of the thallus</tissue>
    </source>
</reference>
<organism evidence="2 3">
    <name type="scientific">Riccia fluitans</name>
    <dbReference type="NCBI Taxonomy" id="41844"/>
    <lineage>
        <taxon>Eukaryota</taxon>
        <taxon>Viridiplantae</taxon>
        <taxon>Streptophyta</taxon>
        <taxon>Embryophyta</taxon>
        <taxon>Marchantiophyta</taxon>
        <taxon>Marchantiopsida</taxon>
        <taxon>Marchantiidae</taxon>
        <taxon>Marchantiales</taxon>
        <taxon>Ricciaceae</taxon>
        <taxon>Riccia</taxon>
    </lineage>
</organism>
<gene>
    <name evidence="2" type="ORF">R1flu_017590</name>
</gene>
<protein>
    <submittedName>
        <fullName evidence="2">Uncharacterized protein</fullName>
    </submittedName>
</protein>
<dbReference type="EMBL" id="JBHFFA010000001">
    <property type="protein sequence ID" value="KAL2649462.1"/>
    <property type="molecule type" value="Genomic_DNA"/>
</dbReference>
<name>A0ABD1ZEG0_9MARC</name>
<keyword evidence="3" id="KW-1185">Reference proteome</keyword>
<sequence length="80" mass="8932">MSWIQLEKTERNGNAVECGYQMSRIQLEMTERETRAGGESPGRTGGQVSETRALSVPPGDRVQMLNASRAYGQEKNEWAD</sequence>
<proteinExistence type="predicted"/>
<comment type="caution">
    <text evidence="2">The sequence shown here is derived from an EMBL/GenBank/DDBJ whole genome shotgun (WGS) entry which is preliminary data.</text>
</comment>